<protein>
    <submittedName>
        <fullName evidence="4">GNAT family N-acetyltransferase</fullName>
    </submittedName>
</protein>
<reference evidence="4 5" key="1">
    <citation type="submission" date="2024-01" db="EMBL/GenBank/DDBJ databases">
        <title>Hyphobacterium bacterium isolated from marine sediment.</title>
        <authorList>
            <person name="Zhao S."/>
        </authorList>
    </citation>
    <scope>NUCLEOTIDE SEQUENCE [LARGE SCALE GENOMIC DNA]</scope>
    <source>
        <strain evidence="5">HN65</strain>
    </source>
</reference>
<dbReference type="SUPFAM" id="SSF55729">
    <property type="entry name" value="Acyl-CoA N-acyltransferases (Nat)"/>
    <property type="match status" value="1"/>
</dbReference>
<keyword evidence="2" id="KW-0012">Acyltransferase</keyword>
<gene>
    <name evidence="4" type="ORF">V0U79_01975</name>
</gene>
<dbReference type="Gene3D" id="3.40.630.30">
    <property type="match status" value="1"/>
</dbReference>
<keyword evidence="5" id="KW-1185">Reference proteome</keyword>
<dbReference type="Proteomes" id="UP001354971">
    <property type="component" value="Unassembled WGS sequence"/>
</dbReference>
<dbReference type="InterPro" id="IPR050832">
    <property type="entry name" value="Bact_Acetyltransf"/>
</dbReference>
<evidence type="ECO:0000313" key="5">
    <source>
        <dbReference type="Proteomes" id="UP001354971"/>
    </source>
</evidence>
<evidence type="ECO:0000256" key="1">
    <source>
        <dbReference type="ARBA" id="ARBA00022679"/>
    </source>
</evidence>
<evidence type="ECO:0000313" key="4">
    <source>
        <dbReference type="EMBL" id="MEE2525116.1"/>
    </source>
</evidence>
<comment type="caution">
    <text evidence="4">The sequence shown here is derived from an EMBL/GenBank/DDBJ whole genome shotgun (WGS) entry which is preliminary data.</text>
</comment>
<evidence type="ECO:0000256" key="2">
    <source>
        <dbReference type="ARBA" id="ARBA00023315"/>
    </source>
</evidence>
<feature type="domain" description="N-acetyltransferase" evidence="3">
    <location>
        <begin position="3"/>
        <end position="153"/>
    </location>
</feature>
<accession>A0ABU7LMG2</accession>
<evidence type="ECO:0000259" key="3">
    <source>
        <dbReference type="PROSITE" id="PS51186"/>
    </source>
</evidence>
<dbReference type="PANTHER" id="PTHR43877:SF2">
    <property type="entry name" value="AMINOALKYLPHOSPHONATE N-ACETYLTRANSFERASE-RELATED"/>
    <property type="match status" value="1"/>
</dbReference>
<organism evidence="4 5">
    <name type="scientific">Hyphobacterium lacteum</name>
    <dbReference type="NCBI Taxonomy" id="3116575"/>
    <lineage>
        <taxon>Bacteria</taxon>
        <taxon>Pseudomonadati</taxon>
        <taxon>Pseudomonadota</taxon>
        <taxon>Alphaproteobacteria</taxon>
        <taxon>Maricaulales</taxon>
        <taxon>Maricaulaceae</taxon>
        <taxon>Hyphobacterium</taxon>
    </lineage>
</organism>
<dbReference type="Pfam" id="PF00583">
    <property type="entry name" value="Acetyltransf_1"/>
    <property type="match status" value="1"/>
</dbReference>
<proteinExistence type="predicted"/>
<dbReference type="PANTHER" id="PTHR43877">
    <property type="entry name" value="AMINOALKYLPHOSPHONATE N-ACETYLTRANSFERASE-RELATED-RELATED"/>
    <property type="match status" value="1"/>
</dbReference>
<dbReference type="CDD" id="cd04301">
    <property type="entry name" value="NAT_SF"/>
    <property type="match status" value="1"/>
</dbReference>
<dbReference type="InterPro" id="IPR016181">
    <property type="entry name" value="Acyl_CoA_acyltransferase"/>
</dbReference>
<dbReference type="PROSITE" id="PS51186">
    <property type="entry name" value="GNAT"/>
    <property type="match status" value="1"/>
</dbReference>
<dbReference type="InterPro" id="IPR000182">
    <property type="entry name" value="GNAT_dom"/>
</dbReference>
<keyword evidence="1" id="KW-0808">Transferase</keyword>
<dbReference type="RefSeq" id="WP_330197779.1">
    <property type="nucleotide sequence ID" value="NZ_JAZDRP010000001.1"/>
</dbReference>
<sequence length="160" mass="17455">MAITVKPADPLSAEARELIAALDAGLSGHYDDENNFPLLPEELVDDAIDFFMAETADGKKVGTIALRRYPDYAEIKRMFVTPKARGQGIAKALLNTAHECARQHGYSSVRLETGSLQDAAIGLYQAAGYVRRGPFGDYPPESEQNIYFEYALPIKEAAGS</sequence>
<name>A0ABU7LMG2_9PROT</name>
<dbReference type="EMBL" id="JAZDRP010000001">
    <property type="protein sequence ID" value="MEE2525116.1"/>
    <property type="molecule type" value="Genomic_DNA"/>
</dbReference>